<keyword evidence="2" id="KW-1185">Reference proteome</keyword>
<proteinExistence type="predicted"/>
<evidence type="ECO:0000313" key="2">
    <source>
        <dbReference type="Proteomes" id="UP001162483"/>
    </source>
</evidence>
<accession>A0ABN9FG11</accession>
<evidence type="ECO:0000313" key="1">
    <source>
        <dbReference type="EMBL" id="CAI9595932.1"/>
    </source>
</evidence>
<sequence length="52" mass="5632">MILHFRGGDLYVNNTVLPVSSCTLLCMAVHSKAMQSSVITVKHTDTSKTAHS</sequence>
<dbReference type="Proteomes" id="UP001162483">
    <property type="component" value="Unassembled WGS sequence"/>
</dbReference>
<protein>
    <submittedName>
        <fullName evidence="1">Uncharacterized protein</fullName>
    </submittedName>
</protein>
<gene>
    <name evidence="1" type="ORF">SPARVUS_LOCUS11978485</name>
</gene>
<organism evidence="1 2">
    <name type="scientific">Staurois parvus</name>
    <dbReference type="NCBI Taxonomy" id="386267"/>
    <lineage>
        <taxon>Eukaryota</taxon>
        <taxon>Metazoa</taxon>
        <taxon>Chordata</taxon>
        <taxon>Craniata</taxon>
        <taxon>Vertebrata</taxon>
        <taxon>Euteleostomi</taxon>
        <taxon>Amphibia</taxon>
        <taxon>Batrachia</taxon>
        <taxon>Anura</taxon>
        <taxon>Neobatrachia</taxon>
        <taxon>Ranoidea</taxon>
        <taxon>Ranidae</taxon>
        <taxon>Staurois</taxon>
    </lineage>
</organism>
<comment type="caution">
    <text evidence="1">The sequence shown here is derived from an EMBL/GenBank/DDBJ whole genome shotgun (WGS) entry which is preliminary data.</text>
</comment>
<name>A0ABN9FG11_9NEOB</name>
<reference evidence="1" key="1">
    <citation type="submission" date="2023-05" db="EMBL/GenBank/DDBJ databases">
        <authorList>
            <person name="Stuckert A."/>
        </authorList>
    </citation>
    <scope>NUCLEOTIDE SEQUENCE</scope>
</reference>
<dbReference type="EMBL" id="CATNWA010016857">
    <property type="protein sequence ID" value="CAI9595932.1"/>
    <property type="molecule type" value="Genomic_DNA"/>
</dbReference>